<dbReference type="Proteomes" id="UP001499851">
    <property type="component" value="Unassembled WGS sequence"/>
</dbReference>
<feature type="transmembrane region" description="Helical" evidence="2">
    <location>
        <begin position="18"/>
        <end position="37"/>
    </location>
</feature>
<dbReference type="EMBL" id="BAAAQF010000005">
    <property type="protein sequence ID" value="GAA1670539.1"/>
    <property type="molecule type" value="Genomic_DNA"/>
</dbReference>
<keyword evidence="4" id="KW-1185">Reference proteome</keyword>
<accession>A0ABN2GFW6</accession>
<evidence type="ECO:0000256" key="1">
    <source>
        <dbReference type="SAM" id="MobiDB-lite"/>
    </source>
</evidence>
<sequence>MPGPEIERVTDRPHWRDAVRTAAGASIAVGAGVAAAAGTSVGWPLAVVVMAAALGWPAARWRNLSRRPVVAEFDRRGVRLFPETADERPSAGRSPVDPPRGLDRREARRNLGAAEEKHVRAVRPLVDLPWSEVRAIAFWRRRRGLFPVTMVGVEPVRGDPPQGRAAYTRVFGEHVTDAEVRKYQEDLERAARWGVPAHVSTALARRSVPFGGSGRGLIATAAKRFSMRANVVDARRAPSKRPRKVY</sequence>
<keyword evidence="2" id="KW-0812">Transmembrane</keyword>
<proteinExistence type="predicted"/>
<organism evidence="3 4">
    <name type="scientific">Glycomyces endophyticus</name>
    <dbReference type="NCBI Taxonomy" id="480996"/>
    <lineage>
        <taxon>Bacteria</taxon>
        <taxon>Bacillati</taxon>
        <taxon>Actinomycetota</taxon>
        <taxon>Actinomycetes</taxon>
        <taxon>Glycomycetales</taxon>
        <taxon>Glycomycetaceae</taxon>
        <taxon>Glycomyces</taxon>
    </lineage>
</organism>
<feature type="region of interest" description="Disordered" evidence="1">
    <location>
        <begin position="84"/>
        <end position="103"/>
    </location>
</feature>
<comment type="caution">
    <text evidence="3">The sequence shown here is derived from an EMBL/GenBank/DDBJ whole genome shotgun (WGS) entry which is preliminary data.</text>
</comment>
<evidence type="ECO:0000313" key="4">
    <source>
        <dbReference type="Proteomes" id="UP001499851"/>
    </source>
</evidence>
<dbReference type="RefSeq" id="WP_344484070.1">
    <property type="nucleotide sequence ID" value="NZ_BAAAQF010000005.1"/>
</dbReference>
<evidence type="ECO:0000313" key="3">
    <source>
        <dbReference type="EMBL" id="GAA1670539.1"/>
    </source>
</evidence>
<keyword evidence="2" id="KW-0472">Membrane</keyword>
<protein>
    <submittedName>
        <fullName evidence="3">Uncharacterized protein</fullName>
    </submittedName>
</protein>
<gene>
    <name evidence="3" type="ORF">GCM10009830_15590</name>
</gene>
<keyword evidence="2" id="KW-1133">Transmembrane helix</keyword>
<evidence type="ECO:0000256" key="2">
    <source>
        <dbReference type="SAM" id="Phobius"/>
    </source>
</evidence>
<name>A0ABN2GFW6_9ACTN</name>
<reference evidence="3 4" key="1">
    <citation type="journal article" date="2019" name="Int. J. Syst. Evol. Microbiol.">
        <title>The Global Catalogue of Microorganisms (GCM) 10K type strain sequencing project: providing services to taxonomists for standard genome sequencing and annotation.</title>
        <authorList>
            <consortium name="The Broad Institute Genomics Platform"/>
            <consortium name="The Broad Institute Genome Sequencing Center for Infectious Disease"/>
            <person name="Wu L."/>
            <person name="Ma J."/>
        </authorList>
    </citation>
    <scope>NUCLEOTIDE SEQUENCE [LARGE SCALE GENOMIC DNA]</scope>
    <source>
        <strain evidence="3 4">JCM 16001</strain>
    </source>
</reference>